<keyword evidence="3" id="KW-1185">Reference proteome</keyword>
<evidence type="ECO:0000313" key="3">
    <source>
        <dbReference type="Proteomes" id="UP000565521"/>
    </source>
</evidence>
<proteinExistence type="predicted"/>
<dbReference type="EMBL" id="JABKAU010000001">
    <property type="protein sequence ID" value="NVO29676.1"/>
    <property type="molecule type" value="Genomic_DNA"/>
</dbReference>
<sequence>MLHGQFISAAVGTPATVYNELWMTCVTNIINFFHILVKKIFAMKTQHATATVEQLKLMLASATATLELLQKQLESANAVVDSLSVAPSKIVAADSPEQKTTRDTSRWELDGEDYPKGRFLLAVFKSRVAGKMDMKEVESFFDADKVFAGQAVVGNRTLYQLAHEVKDETRFHKDEEIITRDGKVLVVSNQFGIKNFPALLRYLSRHLGIPLKMKGENPYSDRWKELLEE</sequence>
<protein>
    <submittedName>
        <fullName evidence="2">Uncharacterized protein</fullName>
    </submittedName>
</protein>
<feature type="coiled-coil region" evidence="1">
    <location>
        <begin position="52"/>
        <end position="86"/>
    </location>
</feature>
<organism evidence="2 3">
    <name type="scientific">Hymenobacter lapidiphilus</name>
    <dbReference type="NCBI Taxonomy" id="2608003"/>
    <lineage>
        <taxon>Bacteria</taxon>
        <taxon>Pseudomonadati</taxon>
        <taxon>Bacteroidota</taxon>
        <taxon>Cytophagia</taxon>
        <taxon>Cytophagales</taxon>
        <taxon>Hymenobacteraceae</taxon>
        <taxon>Hymenobacter</taxon>
    </lineage>
</organism>
<evidence type="ECO:0000313" key="2">
    <source>
        <dbReference type="EMBL" id="NVO29676.1"/>
    </source>
</evidence>
<keyword evidence="1" id="KW-0175">Coiled coil</keyword>
<dbReference type="Proteomes" id="UP000565521">
    <property type="component" value="Unassembled WGS sequence"/>
</dbReference>
<name>A0A7Y7PKW3_9BACT</name>
<dbReference type="AlphaFoldDB" id="A0A7Y7PKW3"/>
<accession>A0A7Y7PKW3</accession>
<gene>
    <name evidence="2" type="ORF">HW554_00540</name>
</gene>
<dbReference type="RefSeq" id="WP_176906396.1">
    <property type="nucleotide sequence ID" value="NZ_JABKAU010000001.1"/>
</dbReference>
<comment type="caution">
    <text evidence="2">The sequence shown here is derived from an EMBL/GenBank/DDBJ whole genome shotgun (WGS) entry which is preliminary data.</text>
</comment>
<evidence type="ECO:0000256" key="1">
    <source>
        <dbReference type="SAM" id="Coils"/>
    </source>
</evidence>
<reference evidence="2 3" key="1">
    <citation type="submission" date="2020-05" db="EMBL/GenBank/DDBJ databases">
        <title>Hymenobacter terrestris sp. nov. and Hymenobacter lapidiphilus sp. nov., isolated from regoliths in Antarctica.</title>
        <authorList>
            <person name="Sedlacek I."/>
            <person name="Pantucek R."/>
            <person name="Zeman M."/>
            <person name="Holochova P."/>
            <person name="Kralova S."/>
            <person name="Stankova E."/>
            <person name="Sedo O."/>
            <person name="Micenkova L."/>
            <person name="Svec P."/>
            <person name="Gupta V."/>
            <person name="Sood U."/>
            <person name="Korpole U.S."/>
            <person name="Lal R."/>
        </authorList>
    </citation>
    <scope>NUCLEOTIDE SEQUENCE [LARGE SCALE GENOMIC DNA]</scope>
    <source>
        <strain evidence="2 3">P5342</strain>
    </source>
</reference>